<dbReference type="AlphaFoldDB" id="A0A1D6Q340"/>
<protein>
    <submittedName>
        <fullName evidence="1">Phosphoinositide phosphatase SAC6</fullName>
    </submittedName>
</protein>
<sequence length="94" mass="11141">MPELAPNIAETCFPMWWRKVVKLIPKERRQGLNSLIILTAWEIWKHKNSCVFENSEPNTLTLITRIVEECRLWRWAGAFKLQDFLVWARSTNVA</sequence>
<name>A0A1D6Q340_MAIZE</name>
<organism evidence="1">
    <name type="scientific">Zea mays</name>
    <name type="common">Maize</name>
    <dbReference type="NCBI Taxonomy" id="4577"/>
    <lineage>
        <taxon>Eukaryota</taxon>
        <taxon>Viridiplantae</taxon>
        <taxon>Streptophyta</taxon>
        <taxon>Embryophyta</taxon>
        <taxon>Tracheophyta</taxon>
        <taxon>Spermatophyta</taxon>
        <taxon>Magnoliopsida</taxon>
        <taxon>Liliopsida</taxon>
        <taxon>Poales</taxon>
        <taxon>Poaceae</taxon>
        <taxon>PACMAD clade</taxon>
        <taxon>Panicoideae</taxon>
        <taxon>Andropogonodae</taxon>
        <taxon>Andropogoneae</taxon>
        <taxon>Tripsacinae</taxon>
        <taxon>Zea</taxon>
    </lineage>
</organism>
<reference evidence="1" key="1">
    <citation type="submission" date="2015-12" db="EMBL/GenBank/DDBJ databases">
        <title>Update maize B73 reference genome by single molecule sequencing technologies.</title>
        <authorList>
            <consortium name="Maize Genome Sequencing Project"/>
            <person name="Ware D."/>
        </authorList>
    </citation>
    <scope>NUCLEOTIDE SEQUENCE</scope>
    <source>
        <tissue evidence="1">Seedling</tissue>
    </source>
</reference>
<evidence type="ECO:0000313" key="1">
    <source>
        <dbReference type="EMBL" id="AQK52995.1"/>
    </source>
</evidence>
<dbReference type="EMBL" id="CM000780">
    <property type="protein sequence ID" value="AQK52995.1"/>
    <property type="molecule type" value="Genomic_DNA"/>
</dbReference>
<proteinExistence type="predicted"/>
<accession>A0A1D6Q340</accession>
<gene>
    <name evidence="1" type="ORF">ZEAMMB73_Zm00001d050737</name>
</gene>